<keyword evidence="3 12" id="KW-1134">Transmembrane beta strand</keyword>
<dbReference type="InterPro" id="IPR000531">
    <property type="entry name" value="Beta-barrel_TonB"/>
</dbReference>
<evidence type="ECO:0000256" key="8">
    <source>
        <dbReference type="ARBA" id="ARBA00023065"/>
    </source>
</evidence>
<organism evidence="16 17">
    <name type="scientific">Komagataeibacter rhaeticus</name>
    <dbReference type="NCBI Taxonomy" id="215221"/>
    <lineage>
        <taxon>Bacteria</taxon>
        <taxon>Pseudomonadati</taxon>
        <taxon>Pseudomonadota</taxon>
        <taxon>Alphaproteobacteria</taxon>
        <taxon>Acetobacterales</taxon>
        <taxon>Acetobacteraceae</taxon>
        <taxon>Komagataeibacter</taxon>
    </lineage>
</organism>
<evidence type="ECO:0000256" key="1">
    <source>
        <dbReference type="ARBA" id="ARBA00004571"/>
    </source>
</evidence>
<comment type="similarity">
    <text evidence="12 13">Belongs to the TonB-dependent receptor family.</text>
</comment>
<evidence type="ECO:0000256" key="14">
    <source>
        <dbReference type="SAM" id="MobiDB-lite"/>
    </source>
</evidence>
<dbReference type="Gene3D" id="2.170.130.10">
    <property type="entry name" value="TonB-dependent receptor, plug domain"/>
    <property type="match status" value="1"/>
</dbReference>
<evidence type="ECO:0000313" key="16">
    <source>
        <dbReference type="EMBL" id="QIP35425.1"/>
    </source>
</evidence>
<dbReference type="Proteomes" id="UP000502533">
    <property type="component" value="Chromosome"/>
</dbReference>
<dbReference type="GO" id="GO:0009279">
    <property type="term" value="C:cell outer membrane"/>
    <property type="evidence" value="ECO:0007669"/>
    <property type="project" value="UniProtKB-SubCell"/>
</dbReference>
<keyword evidence="10 12" id="KW-0472">Membrane</keyword>
<dbReference type="PROSITE" id="PS52016">
    <property type="entry name" value="TONB_DEPENDENT_REC_3"/>
    <property type="match status" value="1"/>
</dbReference>
<proteinExistence type="inferred from homology"/>
<dbReference type="SUPFAM" id="SSF56935">
    <property type="entry name" value="Porins"/>
    <property type="match status" value="1"/>
</dbReference>
<evidence type="ECO:0000256" key="2">
    <source>
        <dbReference type="ARBA" id="ARBA00022448"/>
    </source>
</evidence>
<name>A0A181CAU5_9PROT</name>
<keyword evidence="7" id="KW-0408">Iron</keyword>
<keyword evidence="5 12" id="KW-0812">Transmembrane</keyword>
<feature type="region of interest" description="Disordered" evidence="14">
    <location>
        <begin position="29"/>
        <end position="50"/>
    </location>
</feature>
<keyword evidence="11 12" id="KW-0998">Cell outer membrane</keyword>
<dbReference type="InterPro" id="IPR012910">
    <property type="entry name" value="Plug_dom"/>
</dbReference>
<dbReference type="InterPro" id="IPR039426">
    <property type="entry name" value="TonB-dep_rcpt-like"/>
</dbReference>
<dbReference type="PANTHER" id="PTHR32552:SF89">
    <property type="entry name" value="CATECHOLATE SIDEROPHORE RECEPTOR FIU"/>
    <property type="match status" value="1"/>
</dbReference>
<keyword evidence="8" id="KW-0406">Ion transport</keyword>
<dbReference type="PANTHER" id="PTHR32552">
    <property type="entry name" value="FERRICHROME IRON RECEPTOR-RELATED"/>
    <property type="match status" value="1"/>
</dbReference>
<keyword evidence="16" id="KW-0675">Receptor</keyword>
<feature type="compositionally biased region" description="Polar residues" evidence="14">
    <location>
        <begin position="29"/>
        <end position="46"/>
    </location>
</feature>
<evidence type="ECO:0000256" key="13">
    <source>
        <dbReference type="RuleBase" id="RU003357"/>
    </source>
</evidence>
<keyword evidence="9 13" id="KW-0798">TonB box</keyword>
<dbReference type="GO" id="GO:0015344">
    <property type="term" value="F:siderophore uptake transmembrane transporter activity"/>
    <property type="evidence" value="ECO:0007669"/>
    <property type="project" value="TreeGrafter"/>
</dbReference>
<dbReference type="InterPro" id="IPR037066">
    <property type="entry name" value="Plug_dom_sf"/>
</dbReference>
<protein>
    <submittedName>
        <fullName evidence="16">TonB-dependent receptor</fullName>
    </submittedName>
</protein>
<evidence type="ECO:0000256" key="10">
    <source>
        <dbReference type="ARBA" id="ARBA00023136"/>
    </source>
</evidence>
<evidence type="ECO:0000313" key="17">
    <source>
        <dbReference type="Proteomes" id="UP000502533"/>
    </source>
</evidence>
<evidence type="ECO:0000256" key="3">
    <source>
        <dbReference type="ARBA" id="ARBA00022452"/>
    </source>
</evidence>
<keyword evidence="6 15" id="KW-0732">Signal</keyword>
<feature type="signal peptide" evidence="15">
    <location>
        <begin position="1"/>
        <end position="22"/>
    </location>
</feature>
<dbReference type="InterPro" id="IPR036942">
    <property type="entry name" value="Beta-barrel_TonB_sf"/>
</dbReference>
<comment type="subcellular location">
    <subcellularLocation>
        <location evidence="1 12">Cell outer membrane</location>
        <topology evidence="1 12">Multi-pass membrane protein</topology>
    </subcellularLocation>
</comment>
<dbReference type="KEGG" id="kre:GWK63_08085"/>
<dbReference type="AlphaFoldDB" id="A0A181CAU5"/>
<evidence type="ECO:0000256" key="15">
    <source>
        <dbReference type="SAM" id="SignalP"/>
    </source>
</evidence>
<sequence>MKTYTFTGFLAASTILSYSALAQSTVAHGNHPATQQASAPQKSGTASPPPSKVEILKVLGHVLPNGVNRQAVGGGLMVNVTDPKARQVVTQDYIAKQVPSANPEQLLQLQPGANVTKGDPFGLSVGHMTVRGLDISEIGWMFNGMPFNNGAVYPNEIVDSANLSSIALTPGSVDFDVPTFGAAAGVVDMTFREPAHKAGGYINLGYGSYNYNNEFIRLDSGDIGRSGVRAFFSFSHTFADAWHGPGYSQRRHIDFKMVKDFKNGSSSSLSVAWNHQEFILDRWPTMSQWNQAGTKWTYASTFTPGTNTFWGMHMSAFDNVAVSAPNHIKLTPAAEIVFTPYFFHGHGAGPGGANVTETGLYSGAEKVPFISLPLSNGTGANANSTEVFTPTIYDQFRSGANLAFNYKLKHHTLTLGYWYEYQNASTVGLMENIKSNGMPVSLWGSSGIINLPNGTPYKSSQTLTLGQVNGHYIGDRAHFFHDRLEIDGGFKEVMYTERGYNGISGATPTTLVAGAEYNRNVHYAVPLPTLAARYTFNENHMIFLNGGTNFLAPASSQLFDVFSMTSGAQTQQGGTSLKPEYSIVEEIGYRYHDRLLSGSVTFFNYNFTNRQISTTLEQNNVLVTQYMNAGGQTSRGVDVEIGFRPWHHLRPFLSGEYLNATTDSNMITSSGAYLPTAGKTAVRSPHWMGSASLDYDDGHFFGNVSAHYTSSQYSTFMDDEKMPAYVTADMTLGYRLQQLGFAKSPTVQMNFVNIANNHYLGGVYTVQNNAHAARAMNGSTVQASGSPTYLPGAGFAAVASISTAF</sequence>
<evidence type="ECO:0000256" key="9">
    <source>
        <dbReference type="ARBA" id="ARBA00023077"/>
    </source>
</evidence>
<keyword evidence="4" id="KW-0410">Iron transport</keyword>
<evidence type="ECO:0000256" key="7">
    <source>
        <dbReference type="ARBA" id="ARBA00023004"/>
    </source>
</evidence>
<evidence type="ECO:0000256" key="6">
    <source>
        <dbReference type="ARBA" id="ARBA00022729"/>
    </source>
</evidence>
<feature type="chain" id="PRO_5043545521" evidence="15">
    <location>
        <begin position="23"/>
        <end position="805"/>
    </location>
</feature>
<accession>A0A181CAU5</accession>
<dbReference type="Pfam" id="PF07715">
    <property type="entry name" value="Plug"/>
    <property type="match status" value="1"/>
</dbReference>
<evidence type="ECO:0000256" key="5">
    <source>
        <dbReference type="ARBA" id="ARBA00022692"/>
    </source>
</evidence>
<dbReference type="GeneID" id="85022110"/>
<reference evidence="16 17" key="1">
    <citation type="submission" date="2020-03" db="EMBL/GenBank/DDBJ databases">
        <title>Isolation of cellulose-producing strains, genome characterization and application of the synthesized cellulose films as an economical and sustainable material for piezoelectric sensor construction.</title>
        <authorList>
            <person name="Mangayil R.K."/>
        </authorList>
    </citation>
    <scope>NUCLEOTIDE SEQUENCE [LARGE SCALE GENOMIC DNA]</scope>
    <source>
        <strain evidence="16 17">ENS 9a1a</strain>
    </source>
</reference>
<dbReference type="Pfam" id="PF00593">
    <property type="entry name" value="TonB_dep_Rec_b-barrel"/>
    <property type="match status" value="1"/>
</dbReference>
<gene>
    <name evidence="16" type="ORF">GWK63_08085</name>
</gene>
<dbReference type="RefSeq" id="WP_007398688.1">
    <property type="nucleotide sequence ID" value="NZ_CALMTF010000093.1"/>
</dbReference>
<keyword evidence="2 12" id="KW-0813">Transport</keyword>
<dbReference type="Gene3D" id="2.40.170.20">
    <property type="entry name" value="TonB-dependent receptor, beta-barrel domain"/>
    <property type="match status" value="1"/>
</dbReference>
<dbReference type="EMBL" id="CP050139">
    <property type="protein sequence ID" value="QIP35425.1"/>
    <property type="molecule type" value="Genomic_DNA"/>
</dbReference>
<keyword evidence="17" id="KW-1185">Reference proteome</keyword>
<evidence type="ECO:0000256" key="11">
    <source>
        <dbReference type="ARBA" id="ARBA00023237"/>
    </source>
</evidence>
<evidence type="ECO:0000256" key="4">
    <source>
        <dbReference type="ARBA" id="ARBA00022496"/>
    </source>
</evidence>
<evidence type="ECO:0000256" key="12">
    <source>
        <dbReference type="PROSITE-ProRule" id="PRU01360"/>
    </source>
</evidence>